<accession>A0A1B0DKP4</accession>
<dbReference type="RefSeq" id="XP_055698514.1">
    <property type="nucleotide sequence ID" value="XM_055842539.1"/>
</dbReference>
<dbReference type="GO" id="GO:0005829">
    <property type="term" value="C:cytosol"/>
    <property type="evidence" value="ECO:0007669"/>
    <property type="project" value="TreeGrafter"/>
</dbReference>
<dbReference type="VEuPathDB" id="VectorBase:PPAI008838"/>
<organism evidence="2 3">
    <name type="scientific">Phlebotomus papatasi</name>
    <name type="common">Sandfly</name>
    <dbReference type="NCBI Taxonomy" id="29031"/>
    <lineage>
        <taxon>Eukaryota</taxon>
        <taxon>Metazoa</taxon>
        <taxon>Ecdysozoa</taxon>
        <taxon>Arthropoda</taxon>
        <taxon>Hexapoda</taxon>
        <taxon>Insecta</taxon>
        <taxon>Pterygota</taxon>
        <taxon>Neoptera</taxon>
        <taxon>Endopterygota</taxon>
        <taxon>Diptera</taxon>
        <taxon>Nematocera</taxon>
        <taxon>Psychodoidea</taxon>
        <taxon>Psychodidae</taxon>
        <taxon>Phlebotomus</taxon>
        <taxon>Phlebotomus</taxon>
    </lineage>
</organism>
<dbReference type="GeneID" id="129798982"/>
<sequence length="106" mass="11558">MKSDPVIERIKTRVAGVDPNGPRKVLGVFQLNIKAADGMHKWVVDLKALNVKEGTVDNPDVTLNVDDEEFFLIGTKQVPVPDAVAQGKIEIIGDQTLANALIEQLK</sequence>
<dbReference type="InterPro" id="IPR003033">
    <property type="entry name" value="SCP2_sterol-bd_dom"/>
</dbReference>
<dbReference type="InterPro" id="IPR036527">
    <property type="entry name" value="SCP2_sterol-bd_dom_sf"/>
</dbReference>
<name>A0A1B0DKP4_PHLPP</name>
<proteinExistence type="predicted"/>
<evidence type="ECO:0000259" key="1">
    <source>
        <dbReference type="Pfam" id="PF02036"/>
    </source>
</evidence>
<dbReference type="Proteomes" id="UP000092462">
    <property type="component" value="Unassembled WGS sequence"/>
</dbReference>
<dbReference type="EMBL" id="AJVK01016082">
    <property type="status" value="NOT_ANNOTATED_CDS"/>
    <property type="molecule type" value="Genomic_DNA"/>
</dbReference>
<evidence type="ECO:0000313" key="3">
    <source>
        <dbReference type="Proteomes" id="UP000092462"/>
    </source>
</evidence>
<dbReference type="SUPFAM" id="SSF55718">
    <property type="entry name" value="SCP-like"/>
    <property type="match status" value="1"/>
</dbReference>
<evidence type="ECO:0000313" key="2">
    <source>
        <dbReference type="EnsemblMetazoa" id="PPAI008838-PA"/>
    </source>
</evidence>
<protein>
    <recommendedName>
        <fullName evidence="1">SCP2 domain-containing protein</fullName>
    </recommendedName>
</protein>
<dbReference type="PANTHER" id="PTHR10094">
    <property type="entry name" value="STEROL CARRIER PROTEIN 2 SCP-2 FAMILY PROTEIN"/>
    <property type="match status" value="1"/>
</dbReference>
<dbReference type="VEuPathDB" id="VectorBase:PPAPM1_002320"/>
<feature type="domain" description="SCP2" evidence="1">
    <location>
        <begin position="23"/>
        <end position="103"/>
    </location>
</feature>
<dbReference type="Gene3D" id="3.30.1050.10">
    <property type="entry name" value="SCP2 sterol-binding domain"/>
    <property type="match status" value="1"/>
</dbReference>
<keyword evidence="3" id="KW-1185">Reference proteome</keyword>
<dbReference type="OrthoDB" id="10265837at2759"/>
<reference evidence="2" key="1">
    <citation type="submission" date="2022-08" db="UniProtKB">
        <authorList>
            <consortium name="EnsemblMetazoa"/>
        </authorList>
    </citation>
    <scope>IDENTIFICATION</scope>
    <source>
        <strain evidence="2">Israel</strain>
    </source>
</reference>
<dbReference type="EnsemblMetazoa" id="PPAI008838-RA">
    <property type="protein sequence ID" value="PPAI008838-PA"/>
    <property type="gene ID" value="PPAI008838"/>
</dbReference>
<dbReference type="KEGG" id="ppap:129798982"/>
<dbReference type="Pfam" id="PF02036">
    <property type="entry name" value="SCP2"/>
    <property type="match status" value="1"/>
</dbReference>
<dbReference type="AlphaFoldDB" id="A0A1B0DKP4"/>
<dbReference type="PANTHER" id="PTHR10094:SF32">
    <property type="entry name" value="EUCALYPTUS, ISOFORM B"/>
    <property type="match status" value="1"/>
</dbReference>